<dbReference type="AlphaFoldDB" id="A0A7R9FPB8"/>
<sequence length="377" mass="42941">MESFVKVLLALICSQGHSQRGREVYAQIKPVKAGDVLEQSNLQFSIDLYQESVKREGNVFFSPWSLQTTLGMVYAGAEGRTKSQMQKALSFPSNNSDDLIYEGLHRNLISIQDTNSVDFSLDAGSRVFVSNDTTLKPGYQTILQNTFQSGASGVNFRNESNEIREDINAWVRQKTQGKILELIPNGALGPDTKMVLVNAIYFKGTWLTQFKAEKTLPSDFHISKDRSVQTDMMNLETKIRVGHLDDPKLQVFELPYDGARLSMIVFLPEENDGLKEVERRLTADTLKRAMRSLDIHNVNLLFPKFKIEHTLPAKDLLIQSHVESVGREDILRLPFNSYVECEKARESEYHQQVFWENYKLSNVMISFLNASKIASYR</sequence>
<evidence type="ECO:0000313" key="7">
    <source>
        <dbReference type="Proteomes" id="UP000677054"/>
    </source>
</evidence>
<dbReference type="SMART" id="SM00093">
    <property type="entry name" value="SERPIN"/>
    <property type="match status" value="1"/>
</dbReference>
<dbReference type="PANTHER" id="PTHR11461:SF211">
    <property type="entry name" value="GH10112P-RELATED"/>
    <property type="match status" value="1"/>
</dbReference>
<evidence type="ECO:0000256" key="1">
    <source>
        <dbReference type="ARBA" id="ARBA00009500"/>
    </source>
</evidence>
<dbReference type="InterPro" id="IPR042178">
    <property type="entry name" value="Serpin_sf_1"/>
</dbReference>
<dbReference type="InterPro" id="IPR000215">
    <property type="entry name" value="Serpin_fam"/>
</dbReference>
<evidence type="ECO:0000259" key="5">
    <source>
        <dbReference type="SMART" id="SM00093"/>
    </source>
</evidence>
<comment type="similarity">
    <text evidence="1 4">Belongs to the serpin family.</text>
</comment>
<proteinExistence type="inferred from homology"/>
<dbReference type="Pfam" id="PF00079">
    <property type="entry name" value="Serpin"/>
    <property type="match status" value="1"/>
</dbReference>
<dbReference type="PANTHER" id="PTHR11461">
    <property type="entry name" value="SERINE PROTEASE INHIBITOR, SERPIN"/>
    <property type="match status" value="1"/>
</dbReference>
<dbReference type="SUPFAM" id="SSF56574">
    <property type="entry name" value="Serpins"/>
    <property type="match status" value="1"/>
</dbReference>
<keyword evidence="7" id="KW-1185">Reference proteome</keyword>
<dbReference type="EMBL" id="CAJPEV010002689">
    <property type="protein sequence ID" value="CAG0897756.1"/>
    <property type="molecule type" value="Genomic_DNA"/>
</dbReference>
<dbReference type="Gene3D" id="3.30.497.10">
    <property type="entry name" value="Antithrombin, subunit I, domain 2"/>
    <property type="match status" value="1"/>
</dbReference>
<keyword evidence="3" id="KW-0722">Serine protease inhibitor</keyword>
<evidence type="ECO:0000256" key="2">
    <source>
        <dbReference type="ARBA" id="ARBA00022690"/>
    </source>
</evidence>
<name>A0A7R9FPB8_9CRUS</name>
<evidence type="ECO:0000256" key="3">
    <source>
        <dbReference type="ARBA" id="ARBA00022900"/>
    </source>
</evidence>
<dbReference type="Gene3D" id="2.30.39.10">
    <property type="entry name" value="Alpha-1-antitrypsin, domain 1"/>
    <property type="match status" value="1"/>
</dbReference>
<dbReference type="EMBL" id="LR902206">
    <property type="protein sequence ID" value="CAD7250164.1"/>
    <property type="molecule type" value="Genomic_DNA"/>
</dbReference>
<dbReference type="GO" id="GO:0004867">
    <property type="term" value="F:serine-type endopeptidase inhibitor activity"/>
    <property type="evidence" value="ECO:0007669"/>
    <property type="project" value="UniProtKB-KW"/>
</dbReference>
<keyword evidence="2" id="KW-0646">Protease inhibitor</keyword>
<accession>A0A7R9FPB8</accession>
<reference evidence="6" key="1">
    <citation type="submission" date="2020-11" db="EMBL/GenBank/DDBJ databases">
        <authorList>
            <person name="Tran Van P."/>
        </authorList>
    </citation>
    <scope>NUCLEOTIDE SEQUENCE</scope>
</reference>
<dbReference type="CDD" id="cd19590">
    <property type="entry name" value="serpin_thermopin-like"/>
    <property type="match status" value="1"/>
</dbReference>
<dbReference type="InterPro" id="IPR036186">
    <property type="entry name" value="Serpin_sf"/>
</dbReference>
<dbReference type="InterPro" id="IPR042185">
    <property type="entry name" value="Serpin_sf_2"/>
</dbReference>
<dbReference type="InterPro" id="IPR023796">
    <property type="entry name" value="Serpin_dom"/>
</dbReference>
<dbReference type="OrthoDB" id="671595at2759"/>
<evidence type="ECO:0000256" key="4">
    <source>
        <dbReference type="RuleBase" id="RU000411"/>
    </source>
</evidence>
<dbReference type="GO" id="GO:0005615">
    <property type="term" value="C:extracellular space"/>
    <property type="evidence" value="ECO:0007669"/>
    <property type="project" value="InterPro"/>
</dbReference>
<evidence type="ECO:0000313" key="6">
    <source>
        <dbReference type="EMBL" id="CAD7250164.1"/>
    </source>
</evidence>
<dbReference type="Proteomes" id="UP000677054">
    <property type="component" value="Unassembled WGS sequence"/>
</dbReference>
<gene>
    <name evidence="6" type="ORF">DSTB1V02_LOCUS9947</name>
</gene>
<protein>
    <recommendedName>
        <fullName evidence="5">Serpin domain-containing protein</fullName>
    </recommendedName>
</protein>
<feature type="domain" description="Serpin" evidence="5">
    <location>
        <begin position="46"/>
        <end position="366"/>
    </location>
</feature>
<organism evidence="6">
    <name type="scientific">Darwinula stevensoni</name>
    <dbReference type="NCBI Taxonomy" id="69355"/>
    <lineage>
        <taxon>Eukaryota</taxon>
        <taxon>Metazoa</taxon>
        <taxon>Ecdysozoa</taxon>
        <taxon>Arthropoda</taxon>
        <taxon>Crustacea</taxon>
        <taxon>Oligostraca</taxon>
        <taxon>Ostracoda</taxon>
        <taxon>Podocopa</taxon>
        <taxon>Podocopida</taxon>
        <taxon>Darwinulocopina</taxon>
        <taxon>Darwinuloidea</taxon>
        <taxon>Darwinulidae</taxon>
        <taxon>Darwinula</taxon>
    </lineage>
</organism>